<feature type="compositionally biased region" description="Basic and acidic residues" evidence="2">
    <location>
        <begin position="301"/>
        <end position="311"/>
    </location>
</feature>
<gene>
    <name evidence="3" type="ORF">BT63DRAFT_165252</name>
</gene>
<dbReference type="InterPro" id="IPR005301">
    <property type="entry name" value="MOB_kinase_act_fam"/>
</dbReference>
<feature type="compositionally biased region" description="Basic and acidic residues" evidence="2">
    <location>
        <begin position="277"/>
        <end position="291"/>
    </location>
</feature>
<feature type="binding site" evidence="1">
    <location>
        <position position="239"/>
    </location>
    <ligand>
        <name>Zn(2+)</name>
        <dbReference type="ChEBI" id="CHEBI:29105"/>
    </ligand>
</feature>
<feature type="compositionally biased region" description="Basic and acidic residues" evidence="2">
    <location>
        <begin position="488"/>
        <end position="501"/>
    </location>
</feature>
<feature type="binding site" evidence="1">
    <location>
        <position position="152"/>
    </location>
    <ligand>
        <name>Zn(2+)</name>
        <dbReference type="ChEBI" id="CHEBI:29105"/>
    </ligand>
</feature>
<keyword evidence="1" id="KW-0862">Zinc</keyword>
<feature type="compositionally biased region" description="Basic and acidic residues" evidence="2">
    <location>
        <begin position="422"/>
        <end position="481"/>
    </location>
</feature>
<proteinExistence type="predicted"/>
<dbReference type="EMBL" id="MU004231">
    <property type="protein sequence ID" value="KAF2673732.1"/>
    <property type="molecule type" value="Genomic_DNA"/>
</dbReference>
<evidence type="ECO:0000256" key="2">
    <source>
        <dbReference type="SAM" id="MobiDB-lite"/>
    </source>
</evidence>
<feature type="compositionally biased region" description="Basic and acidic residues" evidence="2">
    <location>
        <begin position="572"/>
        <end position="592"/>
    </location>
</feature>
<dbReference type="Pfam" id="PF03637">
    <property type="entry name" value="Mob1_phocein"/>
    <property type="match status" value="1"/>
</dbReference>
<dbReference type="Proteomes" id="UP000799302">
    <property type="component" value="Unassembled WGS sequence"/>
</dbReference>
<feature type="compositionally biased region" description="Polar residues" evidence="2">
    <location>
        <begin position="312"/>
        <end position="334"/>
    </location>
</feature>
<feature type="binding site" evidence="1">
    <location>
        <position position="157"/>
    </location>
    <ligand>
        <name>Zn(2+)</name>
        <dbReference type="ChEBI" id="CHEBI:29105"/>
    </ligand>
</feature>
<evidence type="ECO:0000313" key="3">
    <source>
        <dbReference type="EMBL" id="KAF2673732.1"/>
    </source>
</evidence>
<reference evidence="3" key="1">
    <citation type="journal article" date="2020" name="Stud. Mycol.">
        <title>101 Dothideomycetes genomes: a test case for predicting lifestyles and emergence of pathogens.</title>
        <authorList>
            <person name="Haridas S."/>
            <person name="Albert R."/>
            <person name="Binder M."/>
            <person name="Bloem J."/>
            <person name="Labutti K."/>
            <person name="Salamov A."/>
            <person name="Andreopoulos B."/>
            <person name="Baker S."/>
            <person name="Barry K."/>
            <person name="Bills G."/>
            <person name="Bluhm B."/>
            <person name="Cannon C."/>
            <person name="Castanera R."/>
            <person name="Culley D."/>
            <person name="Daum C."/>
            <person name="Ezra D."/>
            <person name="Gonzalez J."/>
            <person name="Henrissat B."/>
            <person name="Kuo A."/>
            <person name="Liang C."/>
            <person name="Lipzen A."/>
            <person name="Lutzoni F."/>
            <person name="Magnuson J."/>
            <person name="Mondo S."/>
            <person name="Nolan M."/>
            <person name="Ohm R."/>
            <person name="Pangilinan J."/>
            <person name="Park H.-J."/>
            <person name="Ramirez L."/>
            <person name="Alfaro M."/>
            <person name="Sun H."/>
            <person name="Tritt A."/>
            <person name="Yoshinaga Y."/>
            <person name="Zwiers L.-H."/>
            <person name="Turgeon B."/>
            <person name="Goodwin S."/>
            <person name="Spatafora J."/>
            <person name="Crous P."/>
            <person name="Grigoriev I."/>
        </authorList>
    </citation>
    <scope>NUCLEOTIDE SEQUENCE</scope>
    <source>
        <strain evidence="3">CBS 115976</strain>
    </source>
</reference>
<evidence type="ECO:0000256" key="1">
    <source>
        <dbReference type="PIRSR" id="PIRSR605301-1"/>
    </source>
</evidence>
<keyword evidence="4" id="KW-1185">Reference proteome</keyword>
<evidence type="ECO:0000313" key="4">
    <source>
        <dbReference type="Proteomes" id="UP000799302"/>
    </source>
</evidence>
<dbReference type="SUPFAM" id="SSF101152">
    <property type="entry name" value="Mob1/phocein"/>
    <property type="match status" value="1"/>
</dbReference>
<feature type="region of interest" description="Disordered" evidence="2">
    <location>
        <begin position="1"/>
        <end position="72"/>
    </location>
</feature>
<organism evidence="3 4">
    <name type="scientific">Microthyrium microscopicum</name>
    <dbReference type="NCBI Taxonomy" id="703497"/>
    <lineage>
        <taxon>Eukaryota</taxon>
        <taxon>Fungi</taxon>
        <taxon>Dikarya</taxon>
        <taxon>Ascomycota</taxon>
        <taxon>Pezizomycotina</taxon>
        <taxon>Dothideomycetes</taxon>
        <taxon>Dothideomycetes incertae sedis</taxon>
        <taxon>Microthyriales</taxon>
        <taxon>Microthyriaceae</taxon>
        <taxon>Microthyrium</taxon>
    </lineage>
</organism>
<feature type="region of interest" description="Disordered" evidence="2">
    <location>
        <begin position="400"/>
        <end position="592"/>
    </location>
</feature>
<dbReference type="OrthoDB" id="10262609at2759"/>
<dbReference type="AlphaFoldDB" id="A0A6A6UNB8"/>
<feature type="binding site" evidence="1">
    <location>
        <position position="234"/>
    </location>
    <ligand>
        <name>Zn(2+)</name>
        <dbReference type="ChEBI" id="CHEBI:29105"/>
    </ligand>
</feature>
<keyword evidence="1" id="KW-0479">Metal-binding</keyword>
<name>A0A6A6UNB8_9PEZI</name>
<dbReference type="Gene3D" id="1.20.140.30">
    <property type="entry name" value="MOB kinase activator"/>
    <property type="match status" value="1"/>
</dbReference>
<accession>A0A6A6UNB8</accession>
<dbReference type="InterPro" id="IPR036703">
    <property type="entry name" value="MOB_kinase_act_sf"/>
</dbReference>
<sequence>MTSATMSPGSSPRLPSPPPMAEDQLGPKSPISHQPTEDNSLGPILQLPDTGSSRRIRPGTKSSDMPEGPPVIDISEIDTAYQLTEHLKALYNTAIHPKDTATIVPIDRQTAIRLATPPKDIDRAIWLYELCRFLCQKVNGIIIALFADEPPCSAQTCSEMRASEWQYLCAVHDPPKPCCAIDYCCHTLDWAANVLTSQKHFPSRMSLGPEQGASHQQMRQLTNIFRRVYRIFAHAWFQHREMFWKVEGKTGLYVFFKTVCDVYSLIPEDNYTVPPEAEGREPAEDEKKPEAPEVPSILSRPKQDDAKREPTSSESTSDQPMTVLPSSMNLGPSHTTKRHRQTPSVDAGVISTVLEESEEDDSRSVAGSDITTLDLGSGSESLADSLDSFIQVHAPKIETREIEADELSPELPETEALPMALETKEAPEEGHVRPEEELSEHNVEEKEEAAPAKHTEPIVESKSELESEEPKHHTPTKKTESKQQTPKKSVEGEKQADDKPAETIAAKPSPVKSIPKEIGEAANPKTTKESEPSTAREPQSKTDGGTLEPEAEVKKDASSNDTQPVEADHEEENEKPQQDSKDAHETAEKSSV</sequence>
<dbReference type="PANTHER" id="PTHR22599">
    <property type="entry name" value="MPS ONE BINDER KINASE ACTIVATOR-LIKE MOB"/>
    <property type="match status" value="1"/>
</dbReference>
<protein>
    <submittedName>
        <fullName evidence="3">Mob1/phocein</fullName>
    </submittedName>
</protein>
<dbReference type="SMART" id="SM01388">
    <property type="entry name" value="Mob1_phocein"/>
    <property type="match status" value="1"/>
</dbReference>
<feature type="compositionally biased region" description="Polar residues" evidence="2">
    <location>
        <begin position="532"/>
        <end position="543"/>
    </location>
</feature>
<feature type="region of interest" description="Disordered" evidence="2">
    <location>
        <begin position="271"/>
        <end position="381"/>
    </location>
</feature>